<dbReference type="Proteomes" id="UP001434883">
    <property type="component" value="Unassembled WGS sequence"/>
</dbReference>
<accession>A0ABV0R1L9</accession>
<gene>
    <name evidence="1" type="ORF">XENOCAPTIV_021481</name>
</gene>
<reference evidence="1 2" key="1">
    <citation type="submission" date="2021-06" db="EMBL/GenBank/DDBJ databases">
        <authorList>
            <person name="Palmer J.M."/>
        </authorList>
    </citation>
    <scope>NUCLEOTIDE SEQUENCE [LARGE SCALE GENOMIC DNA]</scope>
    <source>
        <strain evidence="1 2">XC_2019</strain>
        <tissue evidence="1">Muscle</tissue>
    </source>
</reference>
<comment type="caution">
    <text evidence="1">The sequence shown here is derived from an EMBL/GenBank/DDBJ whole genome shotgun (WGS) entry which is preliminary data.</text>
</comment>
<sequence length="109" mass="12097">MMRPLNLADHLLLSVTSQSECICGQTSCMIDLVLSIIKQRSGQSSVKSPSGVAFEHLKASNESFQFFSVPPAPLEINWALVGDRWSGHKIVSHPIPSIRPKFIITHRFP</sequence>
<evidence type="ECO:0000313" key="1">
    <source>
        <dbReference type="EMBL" id="MEQ2201962.1"/>
    </source>
</evidence>
<name>A0ABV0R1L9_9TELE</name>
<organism evidence="1 2">
    <name type="scientific">Xenoophorus captivus</name>
    <dbReference type="NCBI Taxonomy" id="1517983"/>
    <lineage>
        <taxon>Eukaryota</taxon>
        <taxon>Metazoa</taxon>
        <taxon>Chordata</taxon>
        <taxon>Craniata</taxon>
        <taxon>Vertebrata</taxon>
        <taxon>Euteleostomi</taxon>
        <taxon>Actinopterygii</taxon>
        <taxon>Neopterygii</taxon>
        <taxon>Teleostei</taxon>
        <taxon>Neoteleostei</taxon>
        <taxon>Acanthomorphata</taxon>
        <taxon>Ovalentaria</taxon>
        <taxon>Atherinomorphae</taxon>
        <taxon>Cyprinodontiformes</taxon>
        <taxon>Goodeidae</taxon>
        <taxon>Xenoophorus</taxon>
    </lineage>
</organism>
<keyword evidence="2" id="KW-1185">Reference proteome</keyword>
<evidence type="ECO:0000313" key="2">
    <source>
        <dbReference type="Proteomes" id="UP001434883"/>
    </source>
</evidence>
<proteinExistence type="predicted"/>
<dbReference type="EMBL" id="JAHRIN010029907">
    <property type="protein sequence ID" value="MEQ2201962.1"/>
    <property type="molecule type" value="Genomic_DNA"/>
</dbReference>
<protein>
    <submittedName>
        <fullName evidence="1">Uncharacterized protein</fullName>
    </submittedName>
</protein>